<dbReference type="OrthoDB" id="18139at2759"/>
<dbReference type="GO" id="GO:0005783">
    <property type="term" value="C:endoplasmic reticulum"/>
    <property type="evidence" value="ECO:0007669"/>
    <property type="project" value="InterPro"/>
</dbReference>
<evidence type="ECO:0000313" key="4">
    <source>
        <dbReference type="Proteomes" id="UP001151582"/>
    </source>
</evidence>
<dbReference type="Proteomes" id="UP001151582">
    <property type="component" value="Unassembled WGS sequence"/>
</dbReference>
<dbReference type="PANTHER" id="PTHR28112">
    <property type="entry name" value="SRP-INDEPENDENT TARGETING PROTEIN 3"/>
    <property type="match status" value="1"/>
</dbReference>
<dbReference type="Pfam" id="PF10032">
    <property type="entry name" value="Pho88"/>
    <property type="match status" value="1"/>
</dbReference>
<keyword evidence="2" id="KW-1133">Transmembrane helix</keyword>
<organism evidence="3 4">
    <name type="scientific">Dimargaris verticillata</name>
    <dbReference type="NCBI Taxonomy" id="2761393"/>
    <lineage>
        <taxon>Eukaryota</taxon>
        <taxon>Fungi</taxon>
        <taxon>Fungi incertae sedis</taxon>
        <taxon>Zoopagomycota</taxon>
        <taxon>Kickxellomycotina</taxon>
        <taxon>Dimargaritomycetes</taxon>
        <taxon>Dimargaritales</taxon>
        <taxon>Dimargaritaceae</taxon>
        <taxon>Dimargaris</taxon>
    </lineage>
</organism>
<dbReference type="AlphaFoldDB" id="A0A9W8B7W4"/>
<keyword evidence="2" id="KW-0472">Membrane</keyword>
<gene>
    <name evidence="3" type="primary">PHO88</name>
    <name evidence="3" type="ORF">H4R34_002568</name>
</gene>
<dbReference type="EMBL" id="JANBQB010000183">
    <property type="protein sequence ID" value="KAJ1980136.1"/>
    <property type="molecule type" value="Genomic_DNA"/>
</dbReference>
<comment type="caution">
    <text evidence="3">The sequence shown here is derived from an EMBL/GenBank/DDBJ whole genome shotgun (WGS) entry which is preliminary data.</text>
</comment>
<accession>A0A9W8B7W4</accession>
<keyword evidence="2" id="KW-0812">Transmembrane</keyword>
<protein>
    <submittedName>
        <fullName evidence="3">Phosphate transporter (Pho88)</fullName>
    </submittedName>
</protein>
<reference evidence="3" key="1">
    <citation type="submission" date="2022-07" db="EMBL/GenBank/DDBJ databases">
        <title>Phylogenomic reconstructions and comparative analyses of Kickxellomycotina fungi.</title>
        <authorList>
            <person name="Reynolds N.K."/>
            <person name="Stajich J.E."/>
            <person name="Barry K."/>
            <person name="Grigoriev I.V."/>
            <person name="Crous P."/>
            <person name="Smith M.E."/>
        </authorList>
    </citation>
    <scope>NUCLEOTIDE SEQUENCE</scope>
    <source>
        <strain evidence="3">RSA 567</strain>
    </source>
</reference>
<evidence type="ECO:0000313" key="3">
    <source>
        <dbReference type="EMBL" id="KAJ1980136.1"/>
    </source>
</evidence>
<feature type="transmembrane region" description="Helical" evidence="2">
    <location>
        <begin position="34"/>
        <end position="53"/>
    </location>
</feature>
<dbReference type="GO" id="GO:0045047">
    <property type="term" value="P:protein targeting to ER"/>
    <property type="evidence" value="ECO:0007669"/>
    <property type="project" value="InterPro"/>
</dbReference>
<feature type="compositionally biased region" description="Low complexity" evidence="1">
    <location>
        <begin position="182"/>
        <end position="193"/>
    </location>
</feature>
<sequence length="220" mass="24113">MSGLSGQLSNMALVLGLVQLAKHLDLEAPERIGYIRLGFAVANLCIFAMCLYLRRVIQQTNDQTPLKYNEPAGLGNPEPKAVETTNRDYDLQEVKKQINSTLMTMALLGFLHYQWGFVQPLFLQSILPLKSFFTSNLVRVHAYKQPAVDGLQRPWRPENPFEKLSAGNARVTDAAPQVADQSSSEASSAPGSSNYDSETESESDAGSAPASPQPEAKKTQ</sequence>
<dbReference type="PANTHER" id="PTHR28112:SF1">
    <property type="entry name" value="SRP-INDEPENDENT TARGETING PROTEIN 3"/>
    <property type="match status" value="1"/>
</dbReference>
<dbReference type="GO" id="GO:0005739">
    <property type="term" value="C:mitochondrion"/>
    <property type="evidence" value="ECO:0007669"/>
    <property type="project" value="TreeGrafter"/>
</dbReference>
<dbReference type="InterPro" id="IPR012098">
    <property type="entry name" value="SND3_fun"/>
</dbReference>
<name>A0A9W8B7W4_9FUNG</name>
<keyword evidence="4" id="KW-1185">Reference proteome</keyword>
<evidence type="ECO:0000256" key="2">
    <source>
        <dbReference type="SAM" id="Phobius"/>
    </source>
</evidence>
<proteinExistence type="predicted"/>
<evidence type="ECO:0000256" key="1">
    <source>
        <dbReference type="SAM" id="MobiDB-lite"/>
    </source>
</evidence>
<feature type="region of interest" description="Disordered" evidence="1">
    <location>
        <begin position="150"/>
        <end position="220"/>
    </location>
</feature>